<comment type="similarity">
    <text evidence="4 11">Belongs to the dihydroorotate dehydrogenase family. Type 2 subfamily.</text>
</comment>
<evidence type="ECO:0000256" key="1">
    <source>
        <dbReference type="ARBA" id="ARBA00003125"/>
    </source>
</evidence>
<dbReference type="EMBL" id="JADINB010000079">
    <property type="protein sequence ID" value="MBO8428988.1"/>
    <property type="molecule type" value="Genomic_DNA"/>
</dbReference>
<dbReference type="HAMAP" id="MF_00225">
    <property type="entry name" value="DHO_dh_type2"/>
    <property type="match status" value="1"/>
</dbReference>
<feature type="binding site" evidence="11">
    <location>
        <position position="176"/>
    </location>
    <ligand>
        <name>substrate</name>
    </ligand>
</feature>
<feature type="active site" description="Nucleophile" evidence="11">
    <location>
        <position position="179"/>
    </location>
</feature>
<dbReference type="Pfam" id="PF01180">
    <property type="entry name" value="DHO_dh"/>
    <property type="match status" value="1"/>
</dbReference>
<evidence type="ECO:0000256" key="6">
    <source>
        <dbReference type="ARBA" id="ARBA00022643"/>
    </source>
</evidence>
<evidence type="ECO:0000256" key="10">
    <source>
        <dbReference type="ARBA" id="ARBA00048639"/>
    </source>
</evidence>
<dbReference type="CDD" id="cd04738">
    <property type="entry name" value="DHOD_2_like"/>
    <property type="match status" value="1"/>
</dbReference>
<evidence type="ECO:0000256" key="2">
    <source>
        <dbReference type="ARBA" id="ARBA00004370"/>
    </source>
</evidence>
<feature type="binding site" evidence="11">
    <location>
        <position position="300"/>
    </location>
    <ligand>
        <name>FMN</name>
        <dbReference type="ChEBI" id="CHEBI:58210"/>
    </ligand>
</feature>
<evidence type="ECO:0000256" key="9">
    <source>
        <dbReference type="ARBA" id="ARBA00023136"/>
    </source>
</evidence>
<dbReference type="PANTHER" id="PTHR48109:SF4">
    <property type="entry name" value="DIHYDROOROTATE DEHYDROGENASE (QUINONE), MITOCHONDRIAL"/>
    <property type="match status" value="1"/>
</dbReference>
<comment type="caution">
    <text evidence="11">Lacks conserved residue(s) required for the propagation of feature annotation.</text>
</comment>
<keyword evidence="5 11" id="KW-0285">Flavoprotein</keyword>
<evidence type="ECO:0000313" key="14">
    <source>
        <dbReference type="Proteomes" id="UP000823635"/>
    </source>
</evidence>
<proteinExistence type="inferred from homology"/>
<organism evidence="13 14">
    <name type="scientific">Candidatus Egerieousia excrementavium</name>
    <dbReference type="NCBI Taxonomy" id="2840778"/>
    <lineage>
        <taxon>Bacteria</taxon>
        <taxon>Pseudomonadati</taxon>
        <taxon>Bacteroidota</taxon>
        <taxon>Bacteroidia</taxon>
        <taxon>Bacteroidales</taxon>
        <taxon>Candidatus Egerieousia</taxon>
    </lineage>
</organism>
<dbReference type="GO" id="GO:0005886">
    <property type="term" value="C:plasma membrane"/>
    <property type="evidence" value="ECO:0007669"/>
    <property type="project" value="UniProtKB-SubCell"/>
</dbReference>
<feature type="binding site" evidence="11">
    <location>
        <position position="181"/>
    </location>
    <ligand>
        <name>substrate</name>
    </ligand>
</feature>
<comment type="catalytic activity">
    <reaction evidence="10 11">
        <text>(S)-dihydroorotate + a quinone = orotate + a quinol</text>
        <dbReference type="Rhea" id="RHEA:30187"/>
        <dbReference type="ChEBI" id="CHEBI:24646"/>
        <dbReference type="ChEBI" id="CHEBI:30839"/>
        <dbReference type="ChEBI" id="CHEBI:30864"/>
        <dbReference type="ChEBI" id="CHEBI:132124"/>
        <dbReference type="EC" id="1.3.5.2"/>
    </reaction>
</comment>
<accession>A0A9D9DK76</accession>
<dbReference type="Proteomes" id="UP000823635">
    <property type="component" value="Unassembled WGS sequence"/>
</dbReference>
<dbReference type="NCBIfam" id="NF003652">
    <property type="entry name" value="PRK05286.2-5"/>
    <property type="match status" value="1"/>
</dbReference>
<evidence type="ECO:0000313" key="13">
    <source>
        <dbReference type="EMBL" id="MBO8428988.1"/>
    </source>
</evidence>
<comment type="function">
    <text evidence="1 11">Catalyzes the conversion of dihydroorotate to orotate with quinone as electron acceptor.</text>
</comment>
<comment type="caution">
    <text evidence="13">The sequence shown here is derived from an EMBL/GenBank/DDBJ whole genome shotgun (WGS) entry which is preliminary data.</text>
</comment>
<feature type="binding site" evidence="11">
    <location>
        <begin position="66"/>
        <end position="70"/>
    </location>
    <ligand>
        <name>FMN</name>
        <dbReference type="ChEBI" id="CHEBI:58210"/>
    </ligand>
</feature>
<dbReference type="GO" id="GO:0005737">
    <property type="term" value="C:cytoplasm"/>
    <property type="evidence" value="ECO:0007669"/>
    <property type="project" value="InterPro"/>
</dbReference>
<evidence type="ECO:0000259" key="12">
    <source>
        <dbReference type="Pfam" id="PF01180"/>
    </source>
</evidence>
<dbReference type="PROSITE" id="PS00911">
    <property type="entry name" value="DHODEHASE_1"/>
    <property type="match status" value="1"/>
</dbReference>
<dbReference type="SUPFAM" id="SSF51395">
    <property type="entry name" value="FMN-linked oxidoreductases"/>
    <property type="match status" value="1"/>
</dbReference>
<evidence type="ECO:0000256" key="8">
    <source>
        <dbReference type="ARBA" id="ARBA00023002"/>
    </source>
</evidence>
<feature type="binding site" evidence="11">
    <location>
        <begin position="246"/>
        <end position="247"/>
    </location>
    <ligand>
        <name>substrate</name>
    </ligand>
</feature>
<dbReference type="InterPro" id="IPR012135">
    <property type="entry name" value="Dihydroorotate_DH_1_2"/>
</dbReference>
<feature type="binding site" evidence="11">
    <location>
        <position position="90"/>
    </location>
    <ligand>
        <name>FMN</name>
        <dbReference type="ChEBI" id="CHEBI:58210"/>
    </ligand>
</feature>
<dbReference type="PROSITE" id="PS00912">
    <property type="entry name" value="DHODEHASE_2"/>
    <property type="match status" value="1"/>
</dbReference>
<feature type="binding site" evidence="11">
    <location>
        <position position="271"/>
    </location>
    <ligand>
        <name>FMN</name>
        <dbReference type="ChEBI" id="CHEBI:58210"/>
    </ligand>
</feature>
<dbReference type="Gene3D" id="3.20.20.70">
    <property type="entry name" value="Aldolase class I"/>
    <property type="match status" value="1"/>
</dbReference>
<reference evidence="13" key="1">
    <citation type="submission" date="2020-10" db="EMBL/GenBank/DDBJ databases">
        <authorList>
            <person name="Gilroy R."/>
        </authorList>
    </citation>
    <scope>NUCLEOTIDE SEQUENCE</scope>
    <source>
        <strain evidence="13">15467</strain>
    </source>
</reference>
<sequence length="343" mass="38411">MYKLIRPLLFCFSPEYIHTIVMGMLKIIHYVPFADQITRLIFNYKNPKLEREVFGIKFRNPVGLAAGLDKNGDAYNLMSNFGFGFVEIGSITPKAQKGNPKPRCFRLPQDKAIINRMGINNNGVKYTVEQLKKVKPNCVIGGNLSKNASTSNENAAKDYEKSFALLYDFVDYFTINVSCPNVKDLDKLQDIDNLSEIIDRLLTLRRYFDDYRPILLKISPDIPYKLLDAIIDLIMASGLDGVIATNTTRNREKLKTPGQIVEEIGEGGLSGAPLFEKSLEIVKYIHNNTNGQLPIIAVGGIMTPEDALKMLNAGASLIQVYTGFIYNGPGFARKINKFLAKKL</sequence>
<dbReference type="InterPro" id="IPR005719">
    <property type="entry name" value="Dihydroorotate_DH_2"/>
</dbReference>
<feature type="binding site" evidence="11">
    <location>
        <position position="143"/>
    </location>
    <ligand>
        <name>FMN</name>
        <dbReference type="ChEBI" id="CHEBI:58210"/>
    </ligand>
</feature>
<evidence type="ECO:0000256" key="5">
    <source>
        <dbReference type="ARBA" id="ARBA00022630"/>
    </source>
</evidence>
<feature type="domain" description="Dihydroorotate dehydrogenase catalytic" evidence="12">
    <location>
        <begin position="49"/>
        <end position="343"/>
    </location>
</feature>
<keyword evidence="6 11" id="KW-0288">FMN</keyword>
<dbReference type="PANTHER" id="PTHR48109">
    <property type="entry name" value="DIHYDROOROTATE DEHYDROGENASE (QUINONE), MITOCHONDRIAL-RELATED"/>
    <property type="match status" value="1"/>
</dbReference>
<protein>
    <recommendedName>
        <fullName evidence="11">Dihydroorotate dehydrogenase (quinone)</fullName>
        <ecNumber evidence="11">1.3.5.2</ecNumber>
    </recommendedName>
    <alternativeName>
        <fullName evidence="11">DHOdehase</fullName>
        <shortName evidence="11">DHOD</shortName>
        <shortName evidence="11">DHODase</shortName>
    </alternativeName>
    <alternativeName>
        <fullName evidence="11">Dihydroorotate oxidase</fullName>
    </alternativeName>
</protein>
<gene>
    <name evidence="11" type="primary">pyrD</name>
    <name evidence="13" type="ORF">IAC68_03525</name>
</gene>
<reference evidence="13" key="2">
    <citation type="journal article" date="2021" name="PeerJ">
        <title>Extensive microbial diversity within the chicken gut microbiome revealed by metagenomics and culture.</title>
        <authorList>
            <person name="Gilroy R."/>
            <person name="Ravi A."/>
            <person name="Getino M."/>
            <person name="Pursley I."/>
            <person name="Horton D.L."/>
            <person name="Alikhan N.F."/>
            <person name="Baker D."/>
            <person name="Gharbi K."/>
            <person name="Hall N."/>
            <person name="Watson M."/>
            <person name="Adriaenssens E.M."/>
            <person name="Foster-Nyarko E."/>
            <person name="Jarju S."/>
            <person name="Secka A."/>
            <person name="Antonio M."/>
            <person name="Oren A."/>
            <person name="Chaudhuri R.R."/>
            <person name="La Ragione R."/>
            <person name="Hildebrand F."/>
            <person name="Pallen M.J."/>
        </authorList>
    </citation>
    <scope>NUCLEOTIDE SEQUENCE</scope>
    <source>
        <strain evidence="13">15467</strain>
    </source>
</reference>
<dbReference type="GO" id="GO:0106430">
    <property type="term" value="F:dihydroorotate dehydrogenase (quinone) activity"/>
    <property type="evidence" value="ECO:0007669"/>
    <property type="project" value="UniProtKB-EC"/>
</dbReference>
<keyword evidence="8 11" id="KW-0560">Oxidoreductase</keyword>
<feature type="binding site" evidence="11">
    <location>
        <position position="245"/>
    </location>
    <ligand>
        <name>FMN</name>
        <dbReference type="ChEBI" id="CHEBI:58210"/>
    </ligand>
</feature>
<dbReference type="GO" id="GO:0044205">
    <property type="term" value="P:'de novo' UMP biosynthetic process"/>
    <property type="evidence" value="ECO:0007669"/>
    <property type="project" value="UniProtKB-UniRule"/>
</dbReference>
<dbReference type="InterPro" id="IPR001295">
    <property type="entry name" value="Dihydroorotate_DH_CS"/>
</dbReference>
<evidence type="ECO:0000256" key="7">
    <source>
        <dbReference type="ARBA" id="ARBA00022975"/>
    </source>
</evidence>
<dbReference type="EC" id="1.3.5.2" evidence="11"/>
<dbReference type="NCBIfam" id="TIGR01036">
    <property type="entry name" value="pyrD_sub2"/>
    <property type="match status" value="1"/>
</dbReference>
<dbReference type="PIRSF" id="PIRSF000164">
    <property type="entry name" value="DHO_oxidase"/>
    <property type="match status" value="1"/>
</dbReference>
<keyword evidence="7 11" id="KW-0665">Pyrimidine biosynthesis</keyword>
<dbReference type="InterPro" id="IPR005720">
    <property type="entry name" value="Dihydroorotate_DH_cat"/>
</dbReference>
<feature type="binding site" evidence="11">
    <location>
        <position position="217"/>
    </location>
    <ligand>
        <name>FMN</name>
        <dbReference type="ChEBI" id="CHEBI:58210"/>
    </ligand>
</feature>
<comment type="subcellular location">
    <subcellularLocation>
        <location evidence="11">Cell membrane</location>
        <topology evidence="11">Peripheral membrane protein</topology>
    </subcellularLocation>
    <subcellularLocation>
        <location evidence="2">Membrane</location>
    </subcellularLocation>
</comment>
<evidence type="ECO:0000256" key="4">
    <source>
        <dbReference type="ARBA" id="ARBA00005359"/>
    </source>
</evidence>
<dbReference type="InterPro" id="IPR050074">
    <property type="entry name" value="DHO_dehydrogenase"/>
</dbReference>
<keyword evidence="9 11" id="KW-0472">Membrane</keyword>
<evidence type="ECO:0000256" key="3">
    <source>
        <dbReference type="ARBA" id="ARBA00005161"/>
    </source>
</evidence>
<feature type="binding site" evidence="11">
    <location>
        <position position="176"/>
    </location>
    <ligand>
        <name>FMN</name>
        <dbReference type="ChEBI" id="CHEBI:58210"/>
    </ligand>
</feature>
<comment type="cofactor">
    <cofactor evidence="11">
        <name>FMN</name>
        <dbReference type="ChEBI" id="CHEBI:58210"/>
    </cofactor>
    <text evidence="11">Binds 1 FMN per subunit.</text>
</comment>
<feature type="binding site" evidence="11">
    <location>
        <position position="70"/>
    </location>
    <ligand>
        <name>substrate</name>
    </ligand>
</feature>
<keyword evidence="11" id="KW-1003">Cell membrane</keyword>
<dbReference type="AlphaFoldDB" id="A0A9D9DK76"/>
<comment type="subunit">
    <text evidence="11">Monomer.</text>
</comment>
<dbReference type="InterPro" id="IPR013785">
    <property type="entry name" value="Aldolase_TIM"/>
</dbReference>
<comment type="pathway">
    <text evidence="3 11">Pyrimidine metabolism; UMP biosynthesis via de novo pathway; orotate from (S)-dihydroorotate (quinone route): step 1/1.</text>
</comment>
<name>A0A9D9DK76_9BACT</name>
<dbReference type="GO" id="GO:0006207">
    <property type="term" value="P:'de novo' pyrimidine nucleobase biosynthetic process"/>
    <property type="evidence" value="ECO:0007669"/>
    <property type="project" value="UniProtKB-UniRule"/>
</dbReference>
<feature type="binding site" evidence="11">
    <location>
        <begin position="321"/>
        <end position="322"/>
    </location>
    <ligand>
        <name>FMN</name>
        <dbReference type="ChEBI" id="CHEBI:58210"/>
    </ligand>
</feature>
<evidence type="ECO:0000256" key="11">
    <source>
        <dbReference type="HAMAP-Rule" id="MF_00225"/>
    </source>
</evidence>